<gene>
    <name evidence="2" type="ordered locus">Snas_3351</name>
</gene>
<keyword evidence="1" id="KW-0732">Signal</keyword>
<name>D3PUK4_STANL</name>
<keyword evidence="3" id="KW-1185">Reference proteome</keyword>
<accession>D3PUK4</accession>
<dbReference type="KEGG" id="sna:Snas_3351"/>
<dbReference type="EMBL" id="CP001778">
    <property type="protein sequence ID" value="ADD43017.1"/>
    <property type="molecule type" value="Genomic_DNA"/>
</dbReference>
<dbReference type="AlphaFoldDB" id="D3PUK4"/>
<evidence type="ECO:0000256" key="1">
    <source>
        <dbReference type="SAM" id="SignalP"/>
    </source>
</evidence>
<evidence type="ECO:0000313" key="3">
    <source>
        <dbReference type="Proteomes" id="UP000000844"/>
    </source>
</evidence>
<protein>
    <recommendedName>
        <fullName evidence="4">Carboxypeptidase regulatory-like domain-containing protein</fullName>
    </recommendedName>
</protein>
<organism evidence="2 3">
    <name type="scientific">Stackebrandtia nassauensis (strain DSM 44728 / CIP 108903 / NRRL B-16338 / NBRC 102104 / LLR-40K-21)</name>
    <dbReference type="NCBI Taxonomy" id="446470"/>
    <lineage>
        <taxon>Bacteria</taxon>
        <taxon>Bacillati</taxon>
        <taxon>Actinomycetota</taxon>
        <taxon>Actinomycetes</taxon>
        <taxon>Glycomycetales</taxon>
        <taxon>Glycomycetaceae</taxon>
        <taxon>Stackebrandtia</taxon>
    </lineage>
</organism>
<reference evidence="2 3" key="1">
    <citation type="journal article" date="2009" name="Stand. Genomic Sci.">
        <title>Complete genome sequence of Stackebrandtia nassauensis type strain (LLR-40K-21).</title>
        <authorList>
            <person name="Munk C."/>
            <person name="Lapidus A."/>
            <person name="Copeland A."/>
            <person name="Jando M."/>
            <person name="Mayilraj S."/>
            <person name="Glavina Del Rio T."/>
            <person name="Nolan M."/>
            <person name="Chen F."/>
            <person name="Lucas S."/>
            <person name="Tice H."/>
            <person name="Cheng J.F."/>
            <person name="Han C."/>
            <person name="Detter J.C."/>
            <person name="Bruce D."/>
            <person name="Goodwin L."/>
            <person name="Chain P."/>
            <person name="Pitluck S."/>
            <person name="Goker M."/>
            <person name="Ovchinikova G."/>
            <person name="Pati A."/>
            <person name="Ivanova N."/>
            <person name="Mavromatis K."/>
            <person name="Chen A."/>
            <person name="Palaniappan K."/>
            <person name="Land M."/>
            <person name="Hauser L."/>
            <person name="Chang Y.J."/>
            <person name="Jeffries C.D."/>
            <person name="Bristow J."/>
            <person name="Eisen J.A."/>
            <person name="Markowitz V."/>
            <person name="Hugenholtz P."/>
            <person name="Kyrpides N.C."/>
            <person name="Klenk H.P."/>
        </authorList>
    </citation>
    <scope>NUCLEOTIDE SEQUENCE [LARGE SCALE GENOMIC DNA]</scope>
    <source>
        <strain evidence="3">DSM 44728 / CIP 108903 / NRRL B-16338 / NBRC 102104 / LLR-40K-21</strain>
    </source>
</reference>
<feature type="chain" id="PRO_5003049246" description="Carboxypeptidase regulatory-like domain-containing protein" evidence="1">
    <location>
        <begin position="27"/>
        <end position="117"/>
    </location>
</feature>
<feature type="signal peptide" evidence="1">
    <location>
        <begin position="1"/>
        <end position="26"/>
    </location>
</feature>
<evidence type="ECO:0008006" key="4">
    <source>
        <dbReference type="Google" id="ProtNLM"/>
    </source>
</evidence>
<sequence length="117" mass="12081">MRKRLAALVVGGVAVTAAITAGIASADAGGDPFLEVNGNNGKPVSVGASVKLYGTCAYDPKPVVVSNAFVDGKVEVKDEKPFKGTAKIADVDPGKYEVVLECDGENADIKRVFITVK</sequence>
<dbReference type="Proteomes" id="UP000000844">
    <property type="component" value="Chromosome"/>
</dbReference>
<dbReference type="HOGENOM" id="CLU_2083420_0_0_11"/>
<evidence type="ECO:0000313" key="2">
    <source>
        <dbReference type="EMBL" id="ADD43017.1"/>
    </source>
</evidence>
<dbReference type="RefSeq" id="WP_013018588.1">
    <property type="nucleotide sequence ID" value="NC_013947.1"/>
</dbReference>
<proteinExistence type="predicted"/>